<dbReference type="GO" id="GO:0032958">
    <property type="term" value="P:inositol phosphate biosynthetic process"/>
    <property type="evidence" value="ECO:0007669"/>
    <property type="project" value="TreeGrafter"/>
</dbReference>
<dbReference type="EMBL" id="JAEUBE010000414">
    <property type="protein sequence ID" value="KAH3661727.1"/>
    <property type="molecule type" value="Genomic_DNA"/>
</dbReference>
<evidence type="ECO:0000256" key="5">
    <source>
        <dbReference type="ARBA" id="ARBA00022679"/>
    </source>
</evidence>
<dbReference type="GO" id="GO:0005524">
    <property type="term" value="F:ATP binding"/>
    <property type="evidence" value="ECO:0007669"/>
    <property type="project" value="UniProtKB-KW"/>
</dbReference>
<keyword evidence="8 9" id="KW-0067">ATP-binding</keyword>
<dbReference type="GO" id="GO:0005634">
    <property type="term" value="C:nucleus"/>
    <property type="evidence" value="ECO:0007669"/>
    <property type="project" value="TreeGrafter"/>
</dbReference>
<keyword evidence="7 9" id="KW-0418">Kinase</keyword>
<dbReference type="PANTHER" id="PTHR14456:SF2">
    <property type="entry name" value="INOSITOL-PENTAKISPHOSPHATE 2-KINASE"/>
    <property type="match status" value="1"/>
</dbReference>
<evidence type="ECO:0000256" key="6">
    <source>
        <dbReference type="ARBA" id="ARBA00022741"/>
    </source>
</evidence>
<organism evidence="10 11">
    <name type="scientific">Ogataea philodendri</name>
    <dbReference type="NCBI Taxonomy" id="1378263"/>
    <lineage>
        <taxon>Eukaryota</taxon>
        <taxon>Fungi</taxon>
        <taxon>Dikarya</taxon>
        <taxon>Ascomycota</taxon>
        <taxon>Saccharomycotina</taxon>
        <taxon>Pichiomycetes</taxon>
        <taxon>Pichiales</taxon>
        <taxon>Pichiaceae</taxon>
        <taxon>Ogataea</taxon>
    </lineage>
</organism>
<comment type="similarity">
    <text evidence="2">Belongs to the IPK1 type 1 family.</text>
</comment>
<protein>
    <recommendedName>
        <fullName evidence="4 9">Inositol-pentakisphosphate 2-kinase</fullName>
        <ecNumber evidence="3 9">2.7.1.158</ecNumber>
    </recommendedName>
</protein>
<proteinExistence type="inferred from homology"/>
<evidence type="ECO:0000256" key="3">
    <source>
        <dbReference type="ARBA" id="ARBA00012023"/>
    </source>
</evidence>
<accession>A0A9P8NY60</accession>
<dbReference type="GO" id="GO:0035299">
    <property type="term" value="F:inositol-1,3,4,5,6-pentakisphosphate 2-kinase activity"/>
    <property type="evidence" value="ECO:0007669"/>
    <property type="project" value="UniProtKB-EC"/>
</dbReference>
<evidence type="ECO:0000256" key="7">
    <source>
        <dbReference type="ARBA" id="ARBA00022777"/>
    </source>
</evidence>
<comment type="catalytic activity">
    <reaction evidence="9">
        <text>1D-myo-inositol 1,3,4,5,6-pentakisphosphate + ATP = 1D-myo-inositol hexakisphosphate + ADP + H(+)</text>
        <dbReference type="Rhea" id="RHEA:20313"/>
        <dbReference type="ChEBI" id="CHEBI:15378"/>
        <dbReference type="ChEBI" id="CHEBI:30616"/>
        <dbReference type="ChEBI" id="CHEBI:57733"/>
        <dbReference type="ChEBI" id="CHEBI:58130"/>
        <dbReference type="ChEBI" id="CHEBI:456216"/>
        <dbReference type="EC" id="2.7.1.158"/>
    </reaction>
</comment>
<keyword evidence="11" id="KW-1185">Reference proteome</keyword>
<comment type="function">
    <text evidence="1">Has kinase activity and phosphorylates inositol-1,3,4,5,6-pentakisphosphate (Ins(1,3,4,5,6)P5) to produce 1,2,3,4,5,6-hexakisphosphate (InsP6), also known as phytate.</text>
</comment>
<keyword evidence="6 9" id="KW-0547">Nucleotide-binding</keyword>
<evidence type="ECO:0000256" key="9">
    <source>
        <dbReference type="RuleBase" id="RU364126"/>
    </source>
</evidence>
<evidence type="ECO:0000256" key="1">
    <source>
        <dbReference type="ARBA" id="ARBA00003979"/>
    </source>
</evidence>
<comment type="function">
    <text evidence="9">Phosphorylates Ins(1,3,4,5,6)P5 at position 2 to form Ins(1,2,3,4,5,6)P6 (InsP6 or phytate).</text>
</comment>
<keyword evidence="5 9" id="KW-0808">Transferase</keyword>
<reference evidence="10" key="1">
    <citation type="journal article" date="2021" name="Open Biol.">
        <title>Shared evolutionary footprints suggest mitochondrial oxidative damage underlies multiple complex I losses in fungi.</title>
        <authorList>
            <person name="Schikora-Tamarit M.A."/>
            <person name="Marcet-Houben M."/>
            <person name="Nosek J."/>
            <person name="Gabaldon T."/>
        </authorList>
    </citation>
    <scope>NUCLEOTIDE SEQUENCE</scope>
    <source>
        <strain evidence="10">CBS6075</strain>
    </source>
</reference>
<name>A0A9P8NY60_9ASCO</name>
<sequence>MDLSSFKFFRKGSANAIYRYGGSDLELVGKVLRLRLAGQLFCSAEIHSYMRKFRILSQWIVPNELVEIDRTKLPILETSEIRLLDDDYGILMENILKGTEYETVVLNKHIIIHLGQQPLLELKPKWLYKRTTAVCRNCALAKSRGESFLNCPLRLLTANGIDLWSSMVEQELLLKHDKQVNGLREAMAANLSLFSTLQELQNLHYDVHEKLMSLTGEDDVDVQLCDAMTLRDVTVFIDLSTQRASICDMDRKNTAKWSKWKNQEEKLHTLMQ</sequence>
<gene>
    <name evidence="10" type="ORF">OGAPHI_005905</name>
</gene>
<comment type="caution">
    <text evidence="10">The sequence shown here is derived from an EMBL/GenBank/DDBJ whole genome shotgun (WGS) entry which is preliminary data.</text>
</comment>
<reference evidence="10" key="2">
    <citation type="submission" date="2021-01" db="EMBL/GenBank/DDBJ databases">
        <authorList>
            <person name="Schikora-Tamarit M.A."/>
        </authorList>
    </citation>
    <scope>NUCLEOTIDE SEQUENCE</scope>
    <source>
        <strain evidence="10">CBS6075</strain>
    </source>
</reference>
<dbReference type="RefSeq" id="XP_046058831.1">
    <property type="nucleotide sequence ID" value="XM_046207137.1"/>
</dbReference>
<evidence type="ECO:0000256" key="2">
    <source>
        <dbReference type="ARBA" id="ARBA00008305"/>
    </source>
</evidence>
<evidence type="ECO:0000313" key="11">
    <source>
        <dbReference type="Proteomes" id="UP000769157"/>
    </source>
</evidence>
<evidence type="ECO:0000256" key="8">
    <source>
        <dbReference type="ARBA" id="ARBA00022840"/>
    </source>
</evidence>
<dbReference type="AlphaFoldDB" id="A0A9P8NY60"/>
<dbReference type="OrthoDB" id="272370at2759"/>
<dbReference type="PANTHER" id="PTHR14456">
    <property type="entry name" value="INOSITOL POLYPHOSPHATE KINASE 1"/>
    <property type="match status" value="1"/>
</dbReference>
<dbReference type="Pfam" id="PF06090">
    <property type="entry name" value="Ins_P5_2-kin"/>
    <property type="match status" value="1"/>
</dbReference>
<comment type="domain">
    <text evidence="9">The EXKPK motif is conserved in inositol-pentakisphosphate 2-kinases of both family 1 and 2.</text>
</comment>
<dbReference type="GeneID" id="70237869"/>
<evidence type="ECO:0000256" key="4">
    <source>
        <dbReference type="ARBA" id="ARBA00014846"/>
    </source>
</evidence>
<dbReference type="EC" id="2.7.1.158" evidence="3 9"/>
<evidence type="ECO:0000313" key="10">
    <source>
        <dbReference type="EMBL" id="KAH3661727.1"/>
    </source>
</evidence>
<dbReference type="Proteomes" id="UP000769157">
    <property type="component" value="Unassembled WGS sequence"/>
</dbReference>
<dbReference type="InterPro" id="IPR009286">
    <property type="entry name" value="Ins_P5_2-kin"/>
</dbReference>